<dbReference type="InterPro" id="IPR056453">
    <property type="entry name" value="HTH_DNAJC9"/>
</dbReference>
<dbReference type="Gene3D" id="1.10.287.110">
    <property type="entry name" value="DnaJ domain"/>
    <property type="match status" value="1"/>
</dbReference>
<evidence type="ECO:0000313" key="3">
    <source>
        <dbReference type="EMBL" id="KJR89857.1"/>
    </source>
</evidence>
<dbReference type="RefSeq" id="XP_016592533.1">
    <property type="nucleotide sequence ID" value="XM_016733120.1"/>
</dbReference>
<dbReference type="PRINTS" id="PR00625">
    <property type="entry name" value="JDOMAIN"/>
</dbReference>
<dbReference type="Pfam" id="PF00226">
    <property type="entry name" value="DnaJ"/>
    <property type="match status" value="1"/>
</dbReference>
<reference evidence="3 4" key="1">
    <citation type="journal article" date="2014" name="BMC Genomics">
        <title>Comparative genomics of the major fungal agents of human and animal Sporotrichosis: Sporothrix schenckii and Sporothrix brasiliensis.</title>
        <authorList>
            <person name="Teixeira M.M."/>
            <person name="de Almeida L.G."/>
            <person name="Kubitschek-Barreira P."/>
            <person name="Alves F.L."/>
            <person name="Kioshima E.S."/>
            <person name="Abadio A.K."/>
            <person name="Fernandes L."/>
            <person name="Derengowski L.S."/>
            <person name="Ferreira K.S."/>
            <person name="Souza R.C."/>
            <person name="Ruiz J.C."/>
            <person name="de Andrade N.C."/>
            <person name="Paes H.C."/>
            <person name="Nicola A.M."/>
            <person name="Albuquerque P."/>
            <person name="Gerber A.L."/>
            <person name="Martins V.P."/>
            <person name="Peconick L.D."/>
            <person name="Neto A.V."/>
            <person name="Chaucanez C.B."/>
            <person name="Silva P.A."/>
            <person name="Cunha O.L."/>
            <person name="de Oliveira F.F."/>
            <person name="dos Santos T.C."/>
            <person name="Barros A.L."/>
            <person name="Soares M.A."/>
            <person name="de Oliveira L.M."/>
            <person name="Marini M.M."/>
            <person name="Villalobos-Duno H."/>
            <person name="Cunha M.M."/>
            <person name="de Hoog S."/>
            <person name="da Silveira J.F."/>
            <person name="Henrissat B."/>
            <person name="Nino-Vega G.A."/>
            <person name="Cisalpino P.S."/>
            <person name="Mora-Montes H.M."/>
            <person name="Almeida S.R."/>
            <person name="Stajich J.E."/>
            <person name="Lopes-Bezerra L.M."/>
            <person name="Vasconcelos A.T."/>
            <person name="Felipe M.S."/>
        </authorList>
    </citation>
    <scope>NUCLEOTIDE SEQUENCE [LARGE SCALE GENOMIC DNA]</scope>
    <source>
        <strain evidence="3 4">1099-18</strain>
    </source>
</reference>
<feature type="region of interest" description="Disordered" evidence="1">
    <location>
        <begin position="1"/>
        <end position="49"/>
    </location>
</feature>
<dbReference type="PANTHER" id="PTHR44144:SF1">
    <property type="entry name" value="DNAJ HOMOLOG SUBFAMILY C MEMBER 9"/>
    <property type="match status" value="1"/>
</dbReference>
<dbReference type="Proteomes" id="UP000033710">
    <property type="component" value="Unassembled WGS sequence"/>
</dbReference>
<feature type="region of interest" description="Disordered" evidence="1">
    <location>
        <begin position="240"/>
        <end position="306"/>
    </location>
</feature>
<sequence length="375" mass="40933">MRPSFCPLLEKHSDKKNTHNKYLTQRRDIAMDSDSDHEDDLGAGEPPAIDPYAVLGLDRAAAPTTDQVKSAYRKAALRCHPDKVPPEQRDTAHTQFQEVALAYAVLSDPARRKRYDETGSTAESVVDSDGFSWSDFYRAAFADAVNPSAIETFAAQYKHSDEERDDVLAAYTRHRGDMDGVYESVMLSDVLADDARFRAIIDEAIAAGDVKSFAKYANETAASKKARKAAASRESREAEEYAKELGVHDKLFGNGKGRRSHDGEEVGESTSPRPAKTKGGKGATGGKGKGGKKKDDDQAGLAALIQQRQQERSATFLDNLAAKYGATEQKKKKGKGGKGGKKRQAVDEDDEDEEPSEEAFQAAAARLKNGKKTKR</sequence>
<dbReference type="GeneID" id="27668397"/>
<dbReference type="SMART" id="SM00271">
    <property type="entry name" value="DnaJ"/>
    <property type="match status" value="1"/>
</dbReference>
<feature type="compositionally biased region" description="Acidic residues" evidence="1">
    <location>
        <begin position="31"/>
        <end position="42"/>
    </location>
</feature>
<dbReference type="VEuPathDB" id="FungiDB:SPSK_06414"/>
<dbReference type="CDD" id="cd06257">
    <property type="entry name" value="DnaJ"/>
    <property type="match status" value="1"/>
</dbReference>
<dbReference type="GO" id="GO:0031072">
    <property type="term" value="F:heat shock protein binding"/>
    <property type="evidence" value="ECO:0007669"/>
    <property type="project" value="TreeGrafter"/>
</dbReference>
<accession>A0A0F2MJQ7</accession>
<feature type="compositionally biased region" description="Basic and acidic residues" evidence="1">
    <location>
        <begin position="240"/>
        <end position="251"/>
    </location>
</feature>
<feature type="region of interest" description="Disordered" evidence="1">
    <location>
        <begin position="323"/>
        <end position="375"/>
    </location>
</feature>
<protein>
    <recommendedName>
        <fullName evidence="2">J domain-containing protein</fullName>
    </recommendedName>
</protein>
<dbReference type="InterPro" id="IPR001623">
    <property type="entry name" value="DnaJ_domain"/>
</dbReference>
<dbReference type="GO" id="GO:0005634">
    <property type="term" value="C:nucleus"/>
    <property type="evidence" value="ECO:0007669"/>
    <property type="project" value="TreeGrafter"/>
</dbReference>
<gene>
    <name evidence="3" type="ORF">SPSK_06414</name>
</gene>
<comment type="caution">
    <text evidence="3">The sequence shown here is derived from an EMBL/GenBank/DDBJ whole genome shotgun (WGS) entry which is preliminary data.</text>
</comment>
<dbReference type="FunFam" id="1.10.287.110:FF:000110">
    <property type="entry name" value="DnaJ domain protein (AFU_orthologue AFUA_2G13210)"/>
    <property type="match status" value="1"/>
</dbReference>
<evidence type="ECO:0000256" key="1">
    <source>
        <dbReference type="SAM" id="MobiDB-lite"/>
    </source>
</evidence>
<evidence type="ECO:0000313" key="4">
    <source>
        <dbReference type="Proteomes" id="UP000033710"/>
    </source>
</evidence>
<proteinExistence type="predicted"/>
<organism evidence="3 4">
    <name type="scientific">Sporothrix schenckii 1099-18</name>
    <dbReference type="NCBI Taxonomy" id="1397361"/>
    <lineage>
        <taxon>Eukaryota</taxon>
        <taxon>Fungi</taxon>
        <taxon>Dikarya</taxon>
        <taxon>Ascomycota</taxon>
        <taxon>Pezizomycotina</taxon>
        <taxon>Sordariomycetes</taxon>
        <taxon>Sordariomycetidae</taxon>
        <taxon>Ophiostomatales</taxon>
        <taxon>Ophiostomataceae</taxon>
        <taxon>Sporothrix</taxon>
    </lineage>
</organism>
<dbReference type="GO" id="GO:0005737">
    <property type="term" value="C:cytoplasm"/>
    <property type="evidence" value="ECO:0007669"/>
    <property type="project" value="TreeGrafter"/>
</dbReference>
<dbReference type="PANTHER" id="PTHR44144">
    <property type="entry name" value="DNAJ HOMOLOG SUBFAMILY C MEMBER 9"/>
    <property type="match status" value="1"/>
</dbReference>
<dbReference type="SUPFAM" id="SSF46565">
    <property type="entry name" value="Chaperone J-domain"/>
    <property type="match status" value="1"/>
</dbReference>
<feature type="compositionally biased region" description="Basic residues" evidence="1">
    <location>
        <begin position="330"/>
        <end position="343"/>
    </location>
</feature>
<dbReference type="InterPro" id="IPR036869">
    <property type="entry name" value="J_dom_sf"/>
</dbReference>
<reference evidence="3 4" key="2">
    <citation type="journal article" date="2015" name="Eukaryot. Cell">
        <title>Asexual propagation of a virulent clone complex in a human and feline outbreak of sporotrichosis.</title>
        <authorList>
            <person name="Teixeira Mde M."/>
            <person name="Rodrigues A.M."/>
            <person name="Tsui C.K."/>
            <person name="de Almeida L.G."/>
            <person name="Van Diepeningen A.D."/>
            <person name="van den Ende B.G."/>
            <person name="Fernandes G.F."/>
            <person name="Kano R."/>
            <person name="Hamelin R.C."/>
            <person name="Lopes-Bezerra L.M."/>
            <person name="Vasconcelos A.T."/>
            <person name="de Hoog S."/>
            <person name="de Camargo Z.P."/>
            <person name="Felipe M.S."/>
        </authorList>
    </citation>
    <scope>NUCLEOTIDE SEQUENCE [LARGE SCALE GENOMIC DNA]</scope>
    <source>
        <strain evidence="3 4">1099-18</strain>
    </source>
</reference>
<dbReference type="EMBL" id="AXCR01000001">
    <property type="protein sequence ID" value="KJR89857.1"/>
    <property type="molecule type" value="Genomic_DNA"/>
</dbReference>
<evidence type="ECO:0000259" key="2">
    <source>
        <dbReference type="PROSITE" id="PS50076"/>
    </source>
</evidence>
<dbReference type="AlphaFoldDB" id="A0A0F2MJQ7"/>
<dbReference type="InterPro" id="IPR052594">
    <property type="entry name" value="J_domain-containing_protein"/>
</dbReference>
<name>A0A0F2MJQ7_SPOSC</name>
<dbReference type="KEGG" id="ssck:SPSK_06414"/>
<feature type="domain" description="J" evidence="2">
    <location>
        <begin position="50"/>
        <end position="119"/>
    </location>
</feature>
<dbReference type="InterPro" id="IPR018253">
    <property type="entry name" value="DnaJ_domain_CS"/>
</dbReference>
<dbReference type="OrthoDB" id="110024at2759"/>
<dbReference type="Pfam" id="PF23302">
    <property type="entry name" value="HTH_DNAJC9"/>
    <property type="match status" value="1"/>
</dbReference>
<dbReference type="PROSITE" id="PS00636">
    <property type="entry name" value="DNAJ_1"/>
    <property type="match status" value="1"/>
</dbReference>
<dbReference type="PROSITE" id="PS50076">
    <property type="entry name" value="DNAJ_2"/>
    <property type="match status" value="1"/>
</dbReference>
<feature type="compositionally biased region" description="Acidic residues" evidence="1">
    <location>
        <begin position="347"/>
        <end position="357"/>
    </location>
</feature>